<dbReference type="Pfam" id="PF02661">
    <property type="entry name" value="Fic"/>
    <property type="match status" value="1"/>
</dbReference>
<dbReference type="InterPro" id="IPR036597">
    <property type="entry name" value="Fido-like_dom_sf"/>
</dbReference>
<feature type="domain" description="Fido" evidence="3">
    <location>
        <begin position="61"/>
        <end position="202"/>
    </location>
</feature>
<dbReference type="InterPro" id="IPR003812">
    <property type="entry name" value="Fido"/>
</dbReference>
<protein>
    <recommendedName>
        <fullName evidence="3">Fido domain-containing protein</fullName>
    </recommendedName>
</protein>
<accession>A0A1D2QL80</accession>
<proteinExistence type="predicted"/>
<dbReference type="AlphaFoldDB" id="A0A1D2QL80"/>
<name>A0A1D2QL80_9GAMM</name>
<dbReference type="PANTHER" id="PTHR13504:SF38">
    <property type="entry name" value="FIDO DOMAIN-CONTAINING PROTEIN"/>
    <property type="match status" value="1"/>
</dbReference>
<evidence type="ECO:0000313" key="5">
    <source>
        <dbReference type="Proteomes" id="UP000242502"/>
    </source>
</evidence>
<dbReference type="SUPFAM" id="SSF140931">
    <property type="entry name" value="Fic-like"/>
    <property type="match status" value="1"/>
</dbReference>
<comment type="caution">
    <text evidence="4">The sequence shown here is derived from an EMBL/GenBank/DDBJ whole genome shotgun (WGS) entry which is preliminary data.</text>
</comment>
<gene>
    <name evidence="4" type="ORF">AB835_14800</name>
</gene>
<reference evidence="4 5" key="1">
    <citation type="journal article" date="2016" name="Appl. Environ. Microbiol.">
        <title>Lack of Overt Genome Reduction in the Bryostatin-Producing Bryozoan Symbiont "Candidatus Endobugula sertula".</title>
        <authorList>
            <person name="Miller I.J."/>
            <person name="Vanee N."/>
            <person name="Fong S.S."/>
            <person name="Lim-Fong G.E."/>
            <person name="Kwan J.C."/>
        </authorList>
    </citation>
    <scope>NUCLEOTIDE SEQUENCE [LARGE SCALE GENOMIC DNA]</scope>
    <source>
        <strain evidence="4">AB1-4</strain>
    </source>
</reference>
<feature type="compositionally biased region" description="Polar residues" evidence="2">
    <location>
        <begin position="7"/>
        <end position="25"/>
    </location>
</feature>
<evidence type="ECO:0000256" key="2">
    <source>
        <dbReference type="SAM" id="MobiDB-lite"/>
    </source>
</evidence>
<feature type="active site" evidence="1">
    <location>
        <position position="143"/>
    </location>
</feature>
<feature type="region of interest" description="Disordered" evidence="2">
    <location>
        <begin position="1"/>
        <end position="26"/>
    </location>
</feature>
<dbReference type="EMBL" id="MDLC01000102">
    <property type="protein sequence ID" value="ODS22328.1"/>
    <property type="molecule type" value="Genomic_DNA"/>
</dbReference>
<sequence>MTDRYDTSSNPEGQYQPGSNNTVLSNKLGVTDTDEMDNLEFDLLRKAQADILDIVQIDQQLSSQDLCGWHQRWLGSVYEWAGGYRSVNMEKDGFIFAASYLIPKLMDDFDKQYLSCYTPCSELSDQALIEALAVCHVEFIIIHPFREGNGRLGRLLAMIMALQANKPSLNFDYMVKYKKDYILAIHAGHGGNYEPMKQVFEQVLKASEQTD</sequence>
<dbReference type="Gene3D" id="1.10.3290.10">
    <property type="entry name" value="Fido-like domain"/>
    <property type="match status" value="1"/>
</dbReference>
<dbReference type="InterPro" id="IPR040198">
    <property type="entry name" value="Fido_containing"/>
</dbReference>
<dbReference type="PROSITE" id="PS51459">
    <property type="entry name" value="FIDO"/>
    <property type="match status" value="1"/>
</dbReference>
<evidence type="ECO:0000256" key="1">
    <source>
        <dbReference type="PIRSR" id="PIRSR640198-1"/>
    </source>
</evidence>
<evidence type="ECO:0000313" key="4">
    <source>
        <dbReference type="EMBL" id="ODS22328.1"/>
    </source>
</evidence>
<evidence type="ECO:0000259" key="3">
    <source>
        <dbReference type="PROSITE" id="PS51459"/>
    </source>
</evidence>
<organism evidence="4 5">
    <name type="scientific">Candidatus Endobugula sertula</name>
    <name type="common">Bugula neritina bacterial symbiont</name>
    <dbReference type="NCBI Taxonomy" id="62101"/>
    <lineage>
        <taxon>Bacteria</taxon>
        <taxon>Pseudomonadati</taxon>
        <taxon>Pseudomonadota</taxon>
        <taxon>Gammaproteobacteria</taxon>
        <taxon>Cellvibrionales</taxon>
        <taxon>Cellvibrionaceae</taxon>
        <taxon>Candidatus Endobugula</taxon>
    </lineage>
</organism>
<dbReference type="Proteomes" id="UP000242502">
    <property type="component" value="Unassembled WGS sequence"/>
</dbReference>
<dbReference type="STRING" id="62101.AB835_14800"/>
<dbReference type="PANTHER" id="PTHR13504">
    <property type="entry name" value="FIDO DOMAIN-CONTAINING PROTEIN DDB_G0283145"/>
    <property type="match status" value="1"/>
</dbReference>